<keyword evidence="4" id="KW-1185">Reference proteome</keyword>
<sequence>MRYSTTVIAVATLFFAATGNAASSGNQARDGDAAMFRRGQGEPNHGRLGVRASQPDRVIPLKRDQFGLPDGMSLADVHNRRVRIDDEGNIVPALPERRMARRSGGHLHRRLRYNMYTNPPPVEISEPQSGGSQGQGESSDRDPGNGPYDAPPEPPVPAPPYQGGSGNANGGSYWFALNAV</sequence>
<dbReference type="AlphaFoldDB" id="A0AAN6WQC0"/>
<name>A0AAN6WQC0_9PEZI</name>
<evidence type="ECO:0000256" key="1">
    <source>
        <dbReference type="SAM" id="MobiDB-lite"/>
    </source>
</evidence>
<feature type="compositionally biased region" description="Pro residues" evidence="1">
    <location>
        <begin position="149"/>
        <end position="160"/>
    </location>
</feature>
<feature type="chain" id="PRO_5042944686" evidence="2">
    <location>
        <begin position="22"/>
        <end position="180"/>
    </location>
</feature>
<dbReference type="Proteomes" id="UP001302126">
    <property type="component" value="Unassembled WGS sequence"/>
</dbReference>
<comment type="caution">
    <text evidence="3">The sequence shown here is derived from an EMBL/GenBank/DDBJ whole genome shotgun (WGS) entry which is preliminary data.</text>
</comment>
<evidence type="ECO:0000313" key="4">
    <source>
        <dbReference type="Proteomes" id="UP001302126"/>
    </source>
</evidence>
<keyword evidence="2" id="KW-0732">Signal</keyword>
<reference evidence="3" key="1">
    <citation type="journal article" date="2023" name="Mol. Phylogenet. Evol.">
        <title>Genome-scale phylogeny and comparative genomics of the fungal order Sordariales.</title>
        <authorList>
            <person name="Hensen N."/>
            <person name="Bonometti L."/>
            <person name="Westerberg I."/>
            <person name="Brannstrom I.O."/>
            <person name="Guillou S."/>
            <person name="Cros-Aarteil S."/>
            <person name="Calhoun S."/>
            <person name="Haridas S."/>
            <person name="Kuo A."/>
            <person name="Mondo S."/>
            <person name="Pangilinan J."/>
            <person name="Riley R."/>
            <person name="LaButti K."/>
            <person name="Andreopoulos B."/>
            <person name="Lipzen A."/>
            <person name="Chen C."/>
            <person name="Yan M."/>
            <person name="Daum C."/>
            <person name="Ng V."/>
            <person name="Clum A."/>
            <person name="Steindorff A."/>
            <person name="Ohm R.A."/>
            <person name="Martin F."/>
            <person name="Silar P."/>
            <person name="Natvig D.O."/>
            <person name="Lalanne C."/>
            <person name="Gautier V."/>
            <person name="Ament-Velasquez S.L."/>
            <person name="Kruys A."/>
            <person name="Hutchinson M.I."/>
            <person name="Powell A.J."/>
            <person name="Barry K."/>
            <person name="Miller A.N."/>
            <person name="Grigoriev I.V."/>
            <person name="Debuchy R."/>
            <person name="Gladieux P."/>
            <person name="Hiltunen Thoren M."/>
            <person name="Johannesson H."/>
        </authorList>
    </citation>
    <scope>NUCLEOTIDE SEQUENCE</scope>
    <source>
        <strain evidence="3">PSN309</strain>
    </source>
</reference>
<feature type="region of interest" description="Disordered" evidence="1">
    <location>
        <begin position="100"/>
        <end position="170"/>
    </location>
</feature>
<reference evidence="3" key="2">
    <citation type="submission" date="2023-05" db="EMBL/GenBank/DDBJ databases">
        <authorList>
            <consortium name="Lawrence Berkeley National Laboratory"/>
            <person name="Steindorff A."/>
            <person name="Hensen N."/>
            <person name="Bonometti L."/>
            <person name="Westerberg I."/>
            <person name="Brannstrom I.O."/>
            <person name="Guillou S."/>
            <person name="Cros-Aarteil S."/>
            <person name="Calhoun S."/>
            <person name="Haridas S."/>
            <person name="Kuo A."/>
            <person name="Mondo S."/>
            <person name="Pangilinan J."/>
            <person name="Riley R."/>
            <person name="Labutti K."/>
            <person name="Andreopoulos B."/>
            <person name="Lipzen A."/>
            <person name="Chen C."/>
            <person name="Yanf M."/>
            <person name="Daum C."/>
            <person name="Ng V."/>
            <person name="Clum A."/>
            <person name="Ohm R."/>
            <person name="Martin F."/>
            <person name="Silar P."/>
            <person name="Natvig D."/>
            <person name="Lalanne C."/>
            <person name="Gautier V."/>
            <person name="Ament-Velasquez S.L."/>
            <person name="Kruys A."/>
            <person name="Hutchinson M.I."/>
            <person name="Powell A.J."/>
            <person name="Barry K."/>
            <person name="Miller A.N."/>
            <person name="Grigoriev I.V."/>
            <person name="Debuchy R."/>
            <person name="Gladieux P."/>
            <person name="Thoren M.H."/>
            <person name="Johannesson H."/>
        </authorList>
    </citation>
    <scope>NUCLEOTIDE SEQUENCE</scope>
    <source>
        <strain evidence="3">PSN309</strain>
    </source>
</reference>
<accession>A0AAN6WQC0</accession>
<feature type="compositionally biased region" description="Basic residues" evidence="1">
    <location>
        <begin position="100"/>
        <end position="112"/>
    </location>
</feature>
<gene>
    <name evidence="3" type="ORF">QBC35DRAFT_505997</name>
</gene>
<organism evidence="3 4">
    <name type="scientific">Podospora australis</name>
    <dbReference type="NCBI Taxonomy" id="1536484"/>
    <lineage>
        <taxon>Eukaryota</taxon>
        <taxon>Fungi</taxon>
        <taxon>Dikarya</taxon>
        <taxon>Ascomycota</taxon>
        <taxon>Pezizomycotina</taxon>
        <taxon>Sordariomycetes</taxon>
        <taxon>Sordariomycetidae</taxon>
        <taxon>Sordariales</taxon>
        <taxon>Podosporaceae</taxon>
        <taxon>Podospora</taxon>
    </lineage>
</organism>
<feature type="signal peptide" evidence="2">
    <location>
        <begin position="1"/>
        <end position="21"/>
    </location>
</feature>
<protein>
    <submittedName>
        <fullName evidence="3">Uncharacterized protein</fullName>
    </submittedName>
</protein>
<dbReference type="EMBL" id="MU864489">
    <property type="protein sequence ID" value="KAK4184437.1"/>
    <property type="molecule type" value="Genomic_DNA"/>
</dbReference>
<evidence type="ECO:0000256" key="2">
    <source>
        <dbReference type="SAM" id="SignalP"/>
    </source>
</evidence>
<proteinExistence type="predicted"/>
<evidence type="ECO:0000313" key="3">
    <source>
        <dbReference type="EMBL" id="KAK4184437.1"/>
    </source>
</evidence>